<dbReference type="InterPro" id="IPR000504">
    <property type="entry name" value="RRM_dom"/>
</dbReference>
<dbReference type="GO" id="GO:0043024">
    <property type="term" value="F:ribosomal small subunit binding"/>
    <property type="evidence" value="ECO:0000318"/>
    <property type="project" value="GO_Central"/>
</dbReference>
<dbReference type="SUPFAM" id="SSF54928">
    <property type="entry name" value="RNA-binding domain, RBD"/>
    <property type="match status" value="1"/>
</dbReference>
<evidence type="ECO:0000313" key="6">
    <source>
        <dbReference type="EnsemblMetazoa" id="AGAP003219-PB"/>
    </source>
</evidence>
<dbReference type="FunFam" id="3.30.70.330:FF:000414">
    <property type="entry name" value="Eukaryotic translation initiation factor 4H"/>
    <property type="match status" value="1"/>
</dbReference>
<feature type="compositionally biased region" description="Basic and acidic residues" evidence="3">
    <location>
        <begin position="335"/>
        <end position="348"/>
    </location>
</feature>
<reference evidence="5" key="2">
    <citation type="submission" date="2002-03" db="EMBL/GenBank/DDBJ databases">
        <authorList>
            <consortium name="The Anopheles Genome Sequencing Consortium"/>
        </authorList>
    </citation>
    <scope>NUCLEOTIDE SEQUENCE</scope>
    <source>
        <strain evidence="5">PEST</strain>
    </source>
</reference>
<dbReference type="VEuPathDB" id="VectorBase:AGAMI1_006469"/>
<evidence type="ECO:0000313" key="7">
    <source>
        <dbReference type="Proteomes" id="UP000007062"/>
    </source>
</evidence>
<dbReference type="PaxDb" id="7165-AGAP003219-PB"/>
<feature type="compositionally biased region" description="Gly residues" evidence="3">
    <location>
        <begin position="120"/>
        <end position="144"/>
    </location>
</feature>
<organism evidence="5">
    <name type="scientific">Anopheles gambiae</name>
    <name type="common">African malaria mosquito</name>
    <dbReference type="NCBI Taxonomy" id="7165"/>
    <lineage>
        <taxon>Eukaryota</taxon>
        <taxon>Metazoa</taxon>
        <taxon>Ecdysozoa</taxon>
        <taxon>Arthropoda</taxon>
        <taxon>Hexapoda</taxon>
        <taxon>Insecta</taxon>
        <taxon>Pterygota</taxon>
        <taxon>Neoptera</taxon>
        <taxon>Endopterygota</taxon>
        <taxon>Diptera</taxon>
        <taxon>Nematocera</taxon>
        <taxon>Culicoidea</taxon>
        <taxon>Culicidae</taxon>
        <taxon>Anophelinae</taxon>
        <taxon>Anopheles</taxon>
    </lineage>
</organism>
<feature type="region of interest" description="Disordered" evidence="3">
    <location>
        <begin position="1"/>
        <end position="20"/>
    </location>
</feature>
<dbReference type="STRING" id="7165.F5HL16"/>
<dbReference type="GO" id="GO:0001731">
    <property type="term" value="P:formation of translation preinitiation complex"/>
    <property type="evidence" value="ECO:0000318"/>
    <property type="project" value="GO_Central"/>
</dbReference>
<dbReference type="Gene3D" id="3.30.70.330">
    <property type="match status" value="1"/>
</dbReference>
<accession>F5HL16</accession>
<dbReference type="eggNOG" id="KOG0118">
    <property type="taxonomic scope" value="Eukaryota"/>
</dbReference>
<feature type="compositionally biased region" description="Basic and acidic residues" evidence="3">
    <location>
        <begin position="1"/>
        <end position="17"/>
    </location>
</feature>
<feature type="compositionally biased region" description="Gly residues" evidence="3">
    <location>
        <begin position="361"/>
        <end position="373"/>
    </location>
</feature>
<dbReference type="PANTHER" id="PTHR23236">
    <property type="entry name" value="EUKARYOTIC TRANSLATION INITIATION FACTOR 4B/4H"/>
    <property type="match status" value="1"/>
</dbReference>
<dbReference type="OMA" id="ECKGGWD"/>
<evidence type="ECO:0000256" key="3">
    <source>
        <dbReference type="SAM" id="MobiDB-lite"/>
    </source>
</evidence>
<dbReference type="Proteomes" id="UP000007062">
    <property type="component" value="Chromosome 2R"/>
</dbReference>
<reference evidence="5" key="5">
    <citation type="submission" date="2011-05" db="EMBL/GenBank/DDBJ databases">
        <authorList>
            <consortium name="VectorBase"/>
        </authorList>
    </citation>
    <scope>NUCLEOTIDE SEQUENCE</scope>
    <source>
        <strain evidence="5">PEST</strain>
    </source>
</reference>
<gene>
    <name evidence="6" type="primary">1273894</name>
    <name evidence="5" type="ORF">AgaP_AGAP003219</name>
</gene>
<evidence type="ECO:0000259" key="4">
    <source>
        <dbReference type="PROSITE" id="PS50102"/>
    </source>
</evidence>
<feature type="compositionally biased region" description="Low complexity" evidence="3">
    <location>
        <begin position="374"/>
        <end position="384"/>
    </location>
</feature>
<dbReference type="SMART" id="SM00360">
    <property type="entry name" value="RRM"/>
    <property type="match status" value="1"/>
</dbReference>
<keyword evidence="1 2" id="KW-0694">RNA-binding</keyword>
<evidence type="ECO:0000256" key="1">
    <source>
        <dbReference type="ARBA" id="ARBA00022884"/>
    </source>
</evidence>
<dbReference type="PROSITE" id="PS50102">
    <property type="entry name" value="RRM"/>
    <property type="match status" value="1"/>
</dbReference>
<feature type="compositionally biased region" description="Basic and acidic residues" evidence="3">
    <location>
        <begin position="221"/>
        <end position="245"/>
    </location>
</feature>
<dbReference type="GO" id="GO:0034057">
    <property type="term" value="F:RNA strand-exchange activity"/>
    <property type="evidence" value="ECO:0000318"/>
    <property type="project" value="GO_Central"/>
</dbReference>
<reference evidence="6" key="6">
    <citation type="submission" date="2020-05" db="UniProtKB">
        <authorList>
            <consortium name="EnsemblMetazoa"/>
        </authorList>
    </citation>
    <scope>IDENTIFICATION</scope>
    <source>
        <strain evidence="6">PEST</strain>
    </source>
</reference>
<feature type="compositionally biased region" description="Gly residues" evidence="3">
    <location>
        <begin position="156"/>
        <end position="174"/>
    </location>
</feature>
<dbReference type="EnsemblMetazoa" id="AGAP003219-RB">
    <property type="protein sequence ID" value="AGAP003219-PB"/>
    <property type="gene ID" value="AGAP003219"/>
</dbReference>
<feature type="compositionally biased region" description="Basic and acidic residues" evidence="3">
    <location>
        <begin position="276"/>
        <end position="286"/>
    </location>
</feature>
<protein>
    <submittedName>
        <fullName evidence="5">AGAP003219-PB</fullName>
    </submittedName>
</protein>
<dbReference type="EMBL" id="AAAB01008879">
    <property type="protein sequence ID" value="EGK96977.1"/>
    <property type="molecule type" value="Genomic_DNA"/>
</dbReference>
<reference evidence="5 6" key="3">
    <citation type="journal article" date="2004" name="Trends Parasitol.">
        <title>The Anopheles gambiae genome: an update.</title>
        <authorList>
            <person name="Mongin E."/>
            <person name="Louis C."/>
            <person name="Holt R.A."/>
            <person name="Birney E."/>
            <person name="Collins F.H."/>
        </authorList>
    </citation>
    <scope>NUCLEOTIDE SEQUENCE</scope>
    <source>
        <strain evidence="5 6">PEST</strain>
    </source>
</reference>
<dbReference type="InterPro" id="IPR012677">
    <property type="entry name" value="Nucleotide-bd_a/b_plait_sf"/>
</dbReference>
<proteinExistence type="predicted"/>
<feature type="domain" description="RRM" evidence="4">
    <location>
        <begin position="26"/>
        <end position="105"/>
    </location>
</feature>
<evidence type="ECO:0000313" key="5">
    <source>
        <dbReference type="EMBL" id="EGK96977.1"/>
    </source>
</evidence>
<dbReference type="FunCoup" id="F5HL16">
    <property type="interactions" value="1725"/>
</dbReference>
<sequence length="384" mass="40528">MAGRGTHDNNRYGDRARKPLPTEPPYLAYVGNLPNGVVQGDINAIFKEYAVKSVRLVKDKETDVFKGFCYVEFDTLEDLEKVLQLDGMIVLNDRPEPLRIDVAEQKKNDRGGFNRRGGQQNRGGPGGPGNGGGGGGGGGGGFNRGGPNQMNNRPIGSGGGGGGGVGGGGGGSGGMDRNYSNDYSRNDYDRNRGGRPNNYNGKDRSSQRYRAPNRGRYGNFGDERDGGGRDEWSRDNDRDGGRDGRGGAGGGGRYNDRDNYGRDDGNRYGNYGRNNQYRDNDRRKDAAPSNYPPPSNPNLNMEERPRLKLAPRSTNAPLNALAETKQSAAIFGNARPREEKLGGPETGRKHANSVGSEGSSADGGGSGGGGGGNSASSSATGGDN</sequence>
<dbReference type="AlphaFoldDB" id="F5HL16"/>
<feature type="compositionally biased region" description="Basic and acidic residues" evidence="3">
    <location>
        <begin position="103"/>
        <end position="112"/>
    </location>
</feature>
<dbReference type="InterPro" id="IPR035979">
    <property type="entry name" value="RBD_domain_sf"/>
</dbReference>
<dbReference type="VEuPathDB" id="VectorBase:AGAP003219"/>
<feature type="region of interest" description="Disordered" evidence="3">
    <location>
        <begin position="103"/>
        <end position="384"/>
    </location>
</feature>
<reference evidence="5" key="4">
    <citation type="journal article" date="2007" name="Genome Biol.">
        <title>Update of the Anopheles gambiae PEST genome assembly.</title>
        <authorList>
            <person name="Sharakhova M.V."/>
            <person name="Hammond M.P."/>
            <person name="Lobo N.F."/>
            <person name="Krzywinski J."/>
            <person name="Unger M.F."/>
            <person name="Hillenmeyer M.E."/>
            <person name="Bruggner R.V."/>
            <person name="Birney E."/>
            <person name="Collins F.H."/>
        </authorList>
    </citation>
    <scope>NUCLEOTIDE SEQUENCE</scope>
    <source>
        <strain evidence="5">PEST</strain>
    </source>
</reference>
<dbReference type="GO" id="GO:0097010">
    <property type="term" value="P:eukaryotic translation initiation factor 4F complex assembly"/>
    <property type="evidence" value="ECO:0000318"/>
    <property type="project" value="GO_Central"/>
</dbReference>
<dbReference type="PANTHER" id="PTHR23236:SF11">
    <property type="entry name" value="EUKARYOTIC TRANSLATION INITIATION FACTOR 4H"/>
    <property type="match status" value="1"/>
</dbReference>
<dbReference type="Pfam" id="PF00076">
    <property type="entry name" value="RRM_1"/>
    <property type="match status" value="1"/>
</dbReference>
<keyword evidence="7" id="KW-1185">Reference proteome</keyword>
<feature type="compositionally biased region" description="Basic and acidic residues" evidence="3">
    <location>
        <begin position="254"/>
        <end position="266"/>
    </location>
</feature>
<evidence type="ECO:0000256" key="2">
    <source>
        <dbReference type="PROSITE-ProRule" id="PRU00176"/>
    </source>
</evidence>
<reference evidence="5 7" key="1">
    <citation type="journal article" date="2002" name="Science">
        <title>The genome sequence of the malaria mosquito Anopheles gambiae.</title>
        <authorList>
            <person name="Holt R.A."/>
            <person name="Subramanian G.M."/>
            <person name="Halpern A."/>
            <person name="Sutton G.G."/>
            <person name="Charlab R."/>
            <person name="Nusskern D.R."/>
            <person name="Wincker P."/>
            <person name="Clark A.G."/>
            <person name="Ribeiro J.M."/>
            <person name="Wides R."/>
            <person name="Salzberg S.L."/>
            <person name="Loftus B."/>
            <person name="Yandell M."/>
            <person name="Majoros W.H."/>
            <person name="Rusch D.B."/>
            <person name="Lai Z."/>
            <person name="Kraft C.L."/>
            <person name="Abril J.F."/>
            <person name="Anthouard V."/>
            <person name="Arensburger P."/>
            <person name="Atkinson P.W."/>
            <person name="Baden H."/>
            <person name="de Berardinis V."/>
            <person name="Baldwin D."/>
            <person name="Benes V."/>
            <person name="Biedler J."/>
            <person name="Blass C."/>
            <person name="Bolanos R."/>
            <person name="Boscus D."/>
            <person name="Barnstead M."/>
            <person name="Cai S."/>
            <person name="Center A."/>
            <person name="Chaturverdi K."/>
            <person name="Christophides G.K."/>
            <person name="Chrystal M.A."/>
            <person name="Clamp M."/>
            <person name="Cravchik A."/>
            <person name="Curwen V."/>
            <person name="Dana A."/>
            <person name="Delcher A."/>
            <person name="Dew I."/>
            <person name="Evans C.A."/>
            <person name="Flanigan M."/>
            <person name="Grundschober-Freimoser A."/>
            <person name="Friedli L."/>
            <person name="Gu Z."/>
            <person name="Guan P."/>
            <person name="Guigo R."/>
            <person name="Hillenmeyer M.E."/>
            <person name="Hladun S.L."/>
            <person name="Hogan J.R."/>
            <person name="Hong Y.S."/>
            <person name="Hoover J."/>
            <person name="Jaillon O."/>
            <person name="Ke Z."/>
            <person name="Kodira C."/>
            <person name="Kokoza E."/>
            <person name="Koutsos A."/>
            <person name="Letunic I."/>
            <person name="Levitsky A."/>
            <person name="Liang Y."/>
            <person name="Lin J.J."/>
            <person name="Lobo N.F."/>
            <person name="Lopez J.R."/>
            <person name="Malek J.A."/>
            <person name="McIntosh T.C."/>
            <person name="Meister S."/>
            <person name="Miller J."/>
            <person name="Mobarry C."/>
            <person name="Mongin E."/>
            <person name="Murphy S.D."/>
            <person name="O'Brochta D.A."/>
            <person name="Pfannkoch C."/>
            <person name="Qi R."/>
            <person name="Regier M.A."/>
            <person name="Remington K."/>
            <person name="Shao H."/>
            <person name="Sharakhova M.V."/>
            <person name="Sitter C.D."/>
            <person name="Shetty J."/>
            <person name="Smith T.J."/>
            <person name="Strong R."/>
            <person name="Sun J."/>
            <person name="Thomasova D."/>
            <person name="Ton L.Q."/>
            <person name="Topalis P."/>
            <person name="Tu Z."/>
            <person name="Unger M.F."/>
            <person name="Walenz B."/>
            <person name="Wang A."/>
            <person name="Wang J."/>
            <person name="Wang M."/>
            <person name="Wang X."/>
            <person name="Woodford K.J."/>
            <person name="Wortman J.R."/>
            <person name="Wu M."/>
            <person name="Yao A."/>
            <person name="Zdobnov E.M."/>
            <person name="Zhang H."/>
            <person name="Zhao Q."/>
            <person name="Zhao S."/>
            <person name="Zhu S.C."/>
            <person name="Zhimulev I."/>
            <person name="Coluzzi M."/>
            <person name="della Torre A."/>
            <person name="Roth C.W."/>
            <person name="Louis C."/>
            <person name="Kalush F."/>
            <person name="Mural R.J."/>
            <person name="Myers E.W."/>
            <person name="Adams M.D."/>
            <person name="Smith H.O."/>
            <person name="Broder S."/>
            <person name="Gardner M.J."/>
            <person name="Fraser C.M."/>
            <person name="Birney E."/>
            <person name="Bork P."/>
            <person name="Brey P.T."/>
            <person name="Venter J.C."/>
            <person name="Weissenbach J."/>
            <person name="Kafatos F.C."/>
            <person name="Collins F.H."/>
            <person name="Hoffman S.L."/>
        </authorList>
    </citation>
    <scope>NUCLEOTIDE SEQUENCE [LARGE SCALE GENOMIC DNA]</scope>
    <source>
        <strain evidence="5 7">PEST</strain>
    </source>
</reference>
<name>F5HL16_ANOGA</name>
<dbReference type="GO" id="GO:0033592">
    <property type="term" value="F:RNA strand annealing activity"/>
    <property type="evidence" value="ECO:0000318"/>
    <property type="project" value="GO_Central"/>
</dbReference>